<dbReference type="CDD" id="cd01647">
    <property type="entry name" value="RT_LTR"/>
    <property type="match status" value="1"/>
</dbReference>
<dbReference type="InterPro" id="IPR005162">
    <property type="entry name" value="Retrotrans_gag_dom"/>
</dbReference>
<feature type="region of interest" description="Disordered" evidence="1">
    <location>
        <begin position="73"/>
        <end position="218"/>
    </location>
</feature>
<gene>
    <name evidence="6" type="ORF">Tco_0652473</name>
</gene>
<feature type="domain" description="Reverse transcriptase/retrotransposon-derived protein RNase H-like" evidence="5">
    <location>
        <begin position="926"/>
        <end position="996"/>
    </location>
</feature>
<keyword evidence="6" id="KW-0548">Nucleotidyltransferase</keyword>
<feature type="compositionally biased region" description="Polar residues" evidence="1">
    <location>
        <begin position="1"/>
        <end position="16"/>
    </location>
</feature>
<comment type="caution">
    <text evidence="6">The sequence shown here is derived from an EMBL/GenBank/DDBJ whole genome shotgun (WGS) entry which is preliminary data.</text>
</comment>
<dbReference type="SUPFAM" id="SSF53098">
    <property type="entry name" value="Ribonuclease H-like"/>
    <property type="match status" value="1"/>
</dbReference>
<dbReference type="InterPro" id="IPR043128">
    <property type="entry name" value="Rev_trsase/Diguanyl_cyclase"/>
</dbReference>
<organism evidence="6 7">
    <name type="scientific">Tanacetum coccineum</name>
    <dbReference type="NCBI Taxonomy" id="301880"/>
    <lineage>
        <taxon>Eukaryota</taxon>
        <taxon>Viridiplantae</taxon>
        <taxon>Streptophyta</taxon>
        <taxon>Embryophyta</taxon>
        <taxon>Tracheophyta</taxon>
        <taxon>Spermatophyta</taxon>
        <taxon>Magnoliopsida</taxon>
        <taxon>eudicotyledons</taxon>
        <taxon>Gunneridae</taxon>
        <taxon>Pentapetalae</taxon>
        <taxon>asterids</taxon>
        <taxon>campanulids</taxon>
        <taxon>Asterales</taxon>
        <taxon>Asteraceae</taxon>
        <taxon>Asteroideae</taxon>
        <taxon>Anthemideae</taxon>
        <taxon>Anthemidinae</taxon>
        <taxon>Tanacetum</taxon>
    </lineage>
</organism>
<dbReference type="CDD" id="cd09279">
    <property type="entry name" value="RNase_HI_like"/>
    <property type="match status" value="1"/>
</dbReference>
<evidence type="ECO:0000256" key="1">
    <source>
        <dbReference type="SAM" id="MobiDB-lite"/>
    </source>
</evidence>
<sequence length="1318" mass="150579">MSTHEQITNNPTSAVRNTGGRNGPQGMEEPMSDEVLREMCDKNYHQLLPLIAEKMQKEKEQKDRLNAVKARLIYGEESGVKIRNHEESHYSESKTPTARTEPRRRHGGRHSRSPSPHTSVFKRLKKNRSPSPQPRPRKEGGVFERLGRKEPVTSARSDSHRRSPQAQRTDVETRRRQQRQTPSRATSQYSESEDSEGGHWKSRSRRQKSNTHEDDLYQPWTCEERNPFTLRIRNFSLPRTRMPSHVKTYDGSGDPEDHLKLFQSAARTEGWAIATWCHISTQPHWERQSMVDKLPKESIDSYEDLRTAFRENYLQQTKHIKDPVEIHHIKQKDGESTEDFMERYKAEVLDVEGAPECMRISGFMHGITHPGLIKRLYERIPRSVDEMYRMTTSFLTRGSCRTQSHSKRHPSPWKPSVEGKFKAPPPMVTPVEKRDPTKYCEFHSDTGHNTNECMQLRKQIDEMIKAGKLSQFIKELKQNEKAKAPKKGEAFGKDKPLTILMIQPWERVAKPRITQSFSPETAMSFPPLNEEDGTESPMIIEIEMGGHFVHRVYIDNGASSEVLYEHCFAKLRKEIRDQMVPATTHLIGFSGETIWPLGQIALLVKIGDEAHSTSAWMNFMVIRSPSQHNAIIGRPGIRKIRAVPSTAHGMLKFPVEGGTVTLQSSRVIPMECAMVSGPSNQTPVVSQIPEVKINVTIHPEYPEQTVAIGSTLTEKGRKELCVLLKQNLDIFAWKPADMTGVPRSIAEHRLNIREGYSPVRQKKRGQAPERNKAIQEEGIIRLRWQKKDEEKTAIIQSKIFCYSKMPFGLKNAGSTYQRLVDKAFQRQIGRNLEVYVDDLVIKSHTEEEIIRDIAETFKTLRQINMKLNPKKCAFGMQEGMFLGYKDVQKLNGKLASLNRFLSKSAEKSLPFFRTLKNCTKKSDFQWTPEAEEAFKQMKKLIAELPTLTAPREREELIIYLAAAKEAISAVLMTIRRQANTVYFVSRTLRSGIQLYPDGGKGKVGVSLSAQVTIEKILPAHTFELEGYDIQYRPRTAIKGQILADFIVERPEDESPDELMAEPEALPEPWTLFTDGSSCVDGSGAGLILTNPEGAEFTYAMRFRFEATNNEAEYEALIAGLRIAEQMGVKNLQANVDSRLVANQVNGFFYTAKSQAWFGLPGEIISDNGKQFRDNPFKDWWVMDRRNRHANTSDHEVDQANNNEALGINLDLIEERREQSAIQEAKSKKKMEKYYNSRVRRISFKPGEMVYRSNEASHAQDGGKLGPKWEGPYEVKESLGKGAYKLKDPPREMSITQERGTFCNLKNVTYKNVRIRPAQ</sequence>
<reference evidence="6" key="2">
    <citation type="submission" date="2022-01" db="EMBL/GenBank/DDBJ databases">
        <authorList>
            <person name="Yamashiro T."/>
            <person name="Shiraishi A."/>
            <person name="Satake H."/>
            <person name="Nakayama K."/>
        </authorList>
    </citation>
    <scope>NUCLEOTIDE SEQUENCE</scope>
</reference>
<name>A0ABQ4WXR7_9ASTR</name>
<dbReference type="PANTHER" id="PTHR48475:SF2">
    <property type="entry name" value="RIBONUCLEASE H"/>
    <property type="match status" value="1"/>
</dbReference>
<dbReference type="Proteomes" id="UP001151760">
    <property type="component" value="Unassembled WGS sequence"/>
</dbReference>
<dbReference type="InterPro" id="IPR041577">
    <property type="entry name" value="RT_RNaseH_2"/>
</dbReference>
<evidence type="ECO:0000313" key="6">
    <source>
        <dbReference type="EMBL" id="GJS57689.1"/>
    </source>
</evidence>
<dbReference type="Pfam" id="PF03732">
    <property type="entry name" value="Retrotrans_gag"/>
    <property type="match status" value="1"/>
</dbReference>
<dbReference type="Pfam" id="PF13456">
    <property type="entry name" value="RVT_3"/>
    <property type="match status" value="1"/>
</dbReference>
<dbReference type="SUPFAM" id="SSF56672">
    <property type="entry name" value="DNA/RNA polymerases"/>
    <property type="match status" value="1"/>
</dbReference>
<evidence type="ECO:0000259" key="3">
    <source>
        <dbReference type="Pfam" id="PF03732"/>
    </source>
</evidence>
<evidence type="ECO:0000259" key="4">
    <source>
        <dbReference type="Pfam" id="PF13456"/>
    </source>
</evidence>
<keyword evidence="6" id="KW-0808">Transferase</keyword>
<protein>
    <submittedName>
        <fullName evidence="6">Reverse transcriptase domain-containing protein</fullName>
    </submittedName>
</protein>
<dbReference type="Gene3D" id="3.30.420.10">
    <property type="entry name" value="Ribonuclease H-like superfamily/Ribonuclease H"/>
    <property type="match status" value="1"/>
</dbReference>
<dbReference type="Pfam" id="PF17919">
    <property type="entry name" value="RT_RNaseH_2"/>
    <property type="match status" value="1"/>
</dbReference>
<dbReference type="InterPro" id="IPR012337">
    <property type="entry name" value="RNaseH-like_sf"/>
</dbReference>
<feature type="compositionally biased region" description="Basic and acidic residues" evidence="1">
    <location>
        <begin position="78"/>
        <end position="92"/>
    </location>
</feature>
<feature type="compositionally biased region" description="Basic and acidic residues" evidence="1">
    <location>
        <begin position="136"/>
        <end position="161"/>
    </location>
</feature>
<dbReference type="InterPro" id="IPR043502">
    <property type="entry name" value="DNA/RNA_pol_sf"/>
</dbReference>
<dbReference type="EMBL" id="BQNB010009025">
    <property type="protein sequence ID" value="GJS57689.1"/>
    <property type="molecule type" value="Genomic_DNA"/>
</dbReference>
<feature type="region of interest" description="Disordered" evidence="1">
    <location>
        <begin position="1"/>
        <end position="34"/>
    </location>
</feature>
<evidence type="ECO:0000259" key="2">
    <source>
        <dbReference type="Pfam" id="PF00078"/>
    </source>
</evidence>
<dbReference type="InterPro" id="IPR002156">
    <property type="entry name" value="RNaseH_domain"/>
</dbReference>
<keyword evidence="6" id="KW-0695">RNA-directed DNA polymerase</keyword>
<dbReference type="Gene3D" id="3.30.70.270">
    <property type="match status" value="2"/>
</dbReference>
<proteinExistence type="predicted"/>
<feature type="compositionally biased region" description="Basic residues" evidence="1">
    <location>
        <begin position="200"/>
        <end position="209"/>
    </location>
</feature>
<dbReference type="InterPro" id="IPR036397">
    <property type="entry name" value="RNaseH_sf"/>
</dbReference>
<feature type="domain" description="RNase H type-1" evidence="4">
    <location>
        <begin position="1081"/>
        <end position="1146"/>
    </location>
</feature>
<evidence type="ECO:0000313" key="7">
    <source>
        <dbReference type="Proteomes" id="UP001151760"/>
    </source>
</evidence>
<dbReference type="InterPro" id="IPR000477">
    <property type="entry name" value="RT_dom"/>
</dbReference>
<feature type="domain" description="Reverse transcriptase" evidence="2">
    <location>
        <begin position="784"/>
        <end position="885"/>
    </location>
</feature>
<dbReference type="PANTHER" id="PTHR48475">
    <property type="entry name" value="RIBONUCLEASE H"/>
    <property type="match status" value="1"/>
</dbReference>
<keyword evidence="7" id="KW-1185">Reference proteome</keyword>
<reference evidence="6" key="1">
    <citation type="journal article" date="2022" name="Int. J. Mol. Sci.">
        <title>Draft Genome of Tanacetum Coccineum: Genomic Comparison of Closely Related Tanacetum-Family Plants.</title>
        <authorList>
            <person name="Yamashiro T."/>
            <person name="Shiraishi A."/>
            <person name="Nakayama K."/>
            <person name="Satake H."/>
        </authorList>
    </citation>
    <scope>NUCLEOTIDE SEQUENCE</scope>
</reference>
<dbReference type="GO" id="GO:0003964">
    <property type="term" value="F:RNA-directed DNA polymerase activity"/>
    <property type="evidence" value="ECO:0007669"/>
    <property type="project" value="UniProtKB-KW"/>
</dbReference>
<accession>A0ABQ4WXR7</accession>
<dbReference type="Pfam" id="PF00078">
    <property type="entry name" value="RVT_1"/>
    <property type="match status" value="1"/>
</dbReference>
<feature type="domain" description="Retrotransposon gag" evidence="3">
    <location>
        <begin position="288"/>
        <end position="368"/>
    </location>
</feature>
<feature type="compositionally biased region" description="Basic residues" evidence="1">
    <location>
        <begin position="102"/>
        <end position="112"/>
    </location>
</feature>
<feature type="region of interest" description="Disordered" evidence="1">
    <location>
        <begin position="398"/>
        <end position="433"/>
    </location>
</feature>
<evidence type="ECO:0000259" key="5">
    <source>
        <dbReference type="Pfam" id="PF17919"/>
    </source>
</evidence>